<reference evidence="2 3" key="2">
    <citation type="journal article" date="2011" name="J. Bacteriol.">
        <title>Genomes of three methylotrophs from a single niche uncover genetic and metabolic divergence of Methylophilaceae.</title>
        <authorList>
            <person name="Lapidus A."/>
            <person name="Clum A."/>
            <person name="Labutti K."/>
            <person name="Kaluzhnaya M.G."/>
            <person name="Lim S."/>
            <person name="Beck D.A."/>
            <person name="Glavina Del Rio T."/>
            <person name="Nolan M."/>
            <person name="Mavromatis K."/>
            <person name="Huntemann M."/>
            <person name="Lucas S."/>
            <person name="Lidstrom M.E."/>
            <person name="Ivanova N."/>
            <person name="Chistoserdova L."/>
        </authorList>
    </citation>
    <scope>NUCLEOTIDE SEQUENCE [LARGE SCALE GENOMIC DNA]</scope>
    <source>
        <strain evidence="2 3">SIP3-4</strain>
    </source>
</reference>
<keyword evidence="1" id="KW-1133">Transmembrane helix</keyword>
<name>C6X9U2_METGS</name>
<feature type="transmembrane region" description="Helical" evidence="1">
    <location>
        <begin position="6"/>
        <end position="25"/>
    </location>
</feature>
<reference evidence="3" key="1">
    <citation type="submission" date="2009-07" db="EMBL/GenBank/DDBJ databases">
        <title>Complete sequence of chromosome of Methylovorus sp. SIP3-4.</title>
        <authorList>
            <person name="Lucas S."/>
            <person name="Copeland A."/>
            <person name="Lapidus A."/>
            <person name="Glavina del Rio T."/>
            <person name="Tice H."/>
            <person name="Bruce D."/>
            <person name="Goodwin L."/>
            <person name="Pitluck S."/>
            <person name="Clum A."/>
            <person name="Larimer F."/>
            <person name="Land M."/>
            <person name="Hauser L."/>
            <person name="Kyrpides N."/>
            <person name="Mikhailova N."/>
            <person name="Kayluzhnaya M."/>
            <person name="Chistoserdova L."/>
        </authorList>
    </citation>
    <scope>NUCLEOTIDE SEQUENCE [LARGE SCALE GENOMIC DNA]</scope>
    <source>
        <strain evidence="3">SIP3-4</strain>
    </source>
</reference>
<keyword evidence="3" id="KW-1185">Reference proteome</keyword>
<evidence type="ECO:0000313" key="3">
    <source>
        <dbReference type="Proteomes" id="UP000002743"/>
    </source>
</evidence>
<keyword evidence="1" id="KW-0812">Transmembrane</keyword>
<dbReference type="Proteomes" id="UP000002743">
    <property type="component" value="Chromosome"/>
</dbReference>
<dbReference type="AlphaFoldDB" id="C6X9U2"/>
<sequence length="45" mass="4938">MSKAPSGAFVLCFACMIMLAIRFGWRESAPIFTPESPVFCSRIAP</sequence>
<dbReference type="STRING" id="582744.Msip34_2241"/>
<dbReference type="EMBL" id="CP001674">
    <property type="protein sequence ID" value="ACT51483.1"/>
    <property type="molecule type" value="Genomic_DNA"/>
</dbReference>
<dbReference type="KEGG" id="mei:Msip34_2241"/>
<gene>
    <name evidence="2" type="ordered locus">Msip34_2241</name>
</gene>
<accession>C6X9U2</accession>
<protein>
    <submittedName>
        <fullName evidence="2">Uncharacterized protein</fullName>
    </submittedName>
</protein>
<proteinExistence type="predicted"/>
<evidence type="ECO:0000313" key="2">
    <source>
        <dbReference type="EMBL" id="ACT51483.1"/>
    </source>
</evidence>
<organism evidence="2 3">
    <name type="scientific">Methylovorus glucosotrophus (strain SIP3-4)</name>
    <dbReference type="NCBI Taxonomy" id="582744"/>
    <lineage>
        <taxon>Bacteria</taxon>
        <taxon>Pseudomonadati</taxon>
        <taxon>Pseudomonadota</taxon>
        <taxon>Betaproteobacteria</taxon>
        <taxon>Nitrosomonadales</taxon>
        <taxon>Methylophilaceae</taxon>
        <taxon>Methylovorus</taxon>
    </lineage>
</organism>
<keyword evidence="1" id="KW-0472">Membrane</keyword>
<evidence type="ECO:0000256" key="1">
    <source>
        <dbReference type="SAM" id="Phobius"/>
    </source>
</evidence>
<dbReference type="HOGENOM" id="CLU_3201905_0_0_4"/>